<name>A0A366KB57_9BIFI</name>
<keyword evidence="4" id="KW-0413">Isomerase</keyword>
<evidence type="ECO:0000256" key="4">
    <source>
        <dbReference type="ARBA" id="ARBA00023235"/>
    </source>
</evidence>
<dbReference type="PANTHER" id="PTHR11931">
    <property type="entry name" value="PHOSPHOGLYCERATE MUTASE"/>
    <property type="match status" value="1"/>
</dbReference>
<gene>
    <name evidence="8" type="ORF">CRD59_06530</name>
</gene>
<feature type="active site" description="Proton donor/acceptor" evidence="5">
    <location>
        <position position="95"/>
    </location>
</feature>
<feature type="binding site" evidence="6">
    <location>
        <begin position="95"/>
        <end position="98"/>
    </location>
    <ligand>
        <name>substrate</name>
    </ligand>
</feature>
<evidence type="ECO:0000313" key="9">
    <source>
        <dbReference type="Proteomes" id="UP000252345"/>
    </source>
</evidence>
<dbReference type="SMART" id="SM00855">
    <property type="entry name" value="PGAM"/>
    <property type="match status" value="1"/>
</dbReference>
<dbReference type="GO" id="GO:0004619">
    <property type="term" value="F:phosphoglycerate mutase activity"/>
    <property type="evidence" value="ECO:0007669"/>
    <property type="project" value="UniProtKB-EC"/>
</dbReference>
<feature type="active site" description="Tele-phosphohistidine intermediate" evidence="5">
    <location>
        <position position="20"/>
    </location>
</feature>
<dbReference type="InterPro" id="IPR013078">
    <property type="entry name" value="His_Pase_superF_clade-1"/>
</dbReference>
<proteinExistence type="inferred from homology"/>
<dbReference type="GO" id="GO:0006096">
    <property type="term" value="P:glycolytic process"/>
    <property type="evidence" value="ECO:0007669"/>
    <property type="project" value="UniProtKB-KW"/>
</dbReference>
<dbReference type="Gene3D" id="3.40.50.1240">
    <property type="entry name" value="Phosphoglycerate mutase-like"/>
    <property type="match status" value="1"/>
</dbReference>
<comment type="caution">
    <text evidence="8">The sequence shown here is derived from an EMBL/GenBank/DDBJ whole genome shotgun (WGS) entry which is preliminary data.</text>
</comment>
<organism evidence="8 9">
    <name type="scientific">Bifidobacterium xylocopae</name>
    <dbReference type="NCBI Taxonomy" id="2493119"/>
    <lineage>
        <taxon>Bacteria</taxon>
        <taxon>Bacillati</taxon>
        <taxon>Actinomycetota</taxon>
        <taxon>Actinomycetes</taxon>
        <taxon>Bifidobacteriales</taxon>
        <taxon>Bifidobacteriaceae</taxon>
        <taxon>Bifidobacterium</taxon>
    </lineage>
</organism>
<keyword evidence="3" id="KW-0324">Glycolysis</keyword>
<dbReference type="SUPFAM" id="SSF53254">
    <property type="entry name" value="Phosphoglycerate mutase-like"/>
    <property type="match status" value="1"/>
</dbReference>
<dbReference type="OrthoDB" id="4697614at2"/>
<accession>A0A366KB57</accession>
<dbReference type="InterPro" id="IPR005952">
    <property type="entry name" value="Phosphogly_mut1"/>
</dbReference>
<dbReference type="CDD" id="cd07067">
    <property type="entry name" value="HP_PGM_like"/>
    <property type="match status" value="1"/>
</dbReference>
<dbReference type="PIRSF" id="PIRSF000709">
    <property type="entry name" value="6PFK_2-Ptase"/>
    <property type="match status" value="1"/>
</dbReference>
<evidence type="ECO:0000256" key="2">
    <source>
        <dbReference type="ARBA" id="ARBA00012028"/>
    </source>
</evidence>
<dbReference type="Proteomes" id="UP000252345">
    <property type="component" value="Unassembled WGS sequence"/>
</dbReference>
<sequence length="230" mass="25381">MAQFASDEAEARGCLVLLRHGETEWSRSGQYTGRTDLPLVEQGRRQAVKVGLRLAREFPEGFDEGCVFSSPLERARQTASLAGFGQAAILDALAEWDYGRAEGRREGEVARLMGWSWKLWEDGPETIDARLGGDREAPLPSGGSVSVRDSVGESLEQVGVRTLAVVRQLQPMVEQGQRVLLVAHAHVLRILATQWLGLDPSAARLLRMSTAHYGVLGRYKGDNVLKRWNC</sequence>
<dbReference type="InterPro" id="IPR029033">
    <property type="entry name" value="His_PPase_superfam"/>
</dbReference>
<evidence type="ECO:0000256" key="5">
    <source>
        <dbReference type="PIRSR" id="PIRSR613078-1"/>
    </source>
</evidence>
<reference evidence="8 9" key="1">
    <citation type="submission" date="2017-10" db="EMBL/GenBank/DDBJ databases">
        <title>Bifidobacterium xylocopum sp. nov. and Bifidobacterium aemilianum sp. nov., from the carpenter bee (Xylocopa violacea) digestive tract.</title>
        <authorList>
            <person name="Alberoni D."/>
            <person name="Baffoni L."/>
            <person name="Di Gioia D."/>
            <person name="Gaggia F."/>
            <person name="Biavati B."/>
        </authorList>
    </citation>
    <scope>NUCLEOTIDE SEQUENCE [LARGE SCALE GENOMIC DNA]</scope>
    <source>
        <strain evidence="8 9">XV2</strain>
    </source>
</reference>
<comment type="similarity">
    <text evidence="1">Belongs to the phosphoglycerate mutase family. BPG-dependent PGAM subfamily.</text>
</comment>
<protein>
    <recommendedName>
        <fullName evidence="2">phosphoglycerate mutase (2,3-diphosphoglycerate-dependent)</fullName>
        <ecNumber evidence="2">5.4.2.11</ecNumber>
    </recommendedName>
</protein>
<evidence type="ECO:0000256" key="1">
    <source>
        <dbReference type="ARBA" id="ARBA00006717"/>
    </source>
</evidence>
<evidence type="ECO:0000256" key="6">
    <source>
        <dbReference type="PIRSR" id="PIRSR613078-2"/>
    </source>
</evidence>
<dbReference type="RefSeq" id="WP_113853893.1">
    <property type="nucleotide sequence ID" value="NZ_PDCH01000015.1"/>
</dbReference>
<evidence type="ECO:0000313" key="8">
    <source>
        <dbReference type="EMBL" id="RBP98950.1"/>
    </source>
</evidence>
<feature type="binding site" evidence="6">
    <location>
        <position position="74"/>
    </location>
    <ligand>
        <name>substrate</name>
    </ligand>
</feature>
<dbReference type="Pfam" id="PF00300">
    <property type="entry name" value="His_Phos_1"/>
    <property type="match status" value="1"/>
</dbReference>
<dbReference type="EMBL" id="PDCH01000015">
    <property type="protein sequence ID" value="RBP98950.1"/>
    <property type="molecule type" value="Genomic_DNA"/>
</dbReference>
<keyword evidence="9" id="KW-1185">Reference proteome</keyword>
<evidence type="ECO:0000256" key="3">
    <source>
        <dbReference type="ARBA" id="ARBA00023152"/>
    </source>
</evidence>
<evidence type="ECO:0000256" key="7">
    <source>
        <dbReference type="PIRSR" id="PIRSR613078-3"/>
    </source>
</evidence>
<feature type="site" description="Transition state stabilizer" evidence="7">
    <location>
        <position position="184"/>
    </location>
</feature>
<dbReference type="AlphaFoldDB" id="A0A366KB57"/>
<feature type="binding site" evidence="6">
    <location>
        <begin position="32"/>
        <end position="33"/>
    </location>
    <ligand>
        <name>substrate</name>
    </ligand>
</feature>
<dbReference type="EC" id="5.4.2.11" evidence="2"/>